<comment type="catalytic activity">
    <reaction evidence="7 8">
        <text>CMP + ATP = CDP + ADP</text>
        <dbReference type="Rhea" id="RHEA:11600"/>
        <dbReference type="ChEBI" id="CHEBI:30616"/>
        <dbReference type="ChEBI" id="CHEBI:58069"/>
        <dbReference type="ChEBI" id="CHEBI:60377"/>
        <dbReference type="ChEBI" id="CHEBI:456216"/>
        <dbReference type="EC" id="2.7.4.25"/>
    </reaction>
</comment>
<dbReference type="InterPro" id="IPR011994">
    <property type="entry name" value="Cytidylate_kinase_dom"/>
</dbReference>
<name>A0A450YGY1_9GAMM</name>
<dbReference type="Pfam" id="PF02224">
    <property type="entry name" value="Cytidylate_kin"/>
    <property type="match status" value="1"/>
</dbReference>
<dbReference type="GO" id="GO:0006220">
    <property type="term" value="P:pyrimidine nucleotide metabolic process"/>
    <property type="evidence" value="ECO:0007669"/>
    <property type="project" value="UniProtKB-UniRule"/>
</dbReference>
<protein>
    <recommendedName>
        <fullName evidence="8">Cytidylate kinase</fullName>
        <shortName evidence="8">CK</shortName>
        <ecNumber evidence="8">2.7.4.25</ecNumber>
    </recommendedName>
    <alternativeName>
        <fullName evidence="8">Cytidine monophosphate kinase</fullName>
        <shortName evidence="8">CMP kinase</shortName>
    </alternativeName>
</protein>
<feature type="domain" description="Cytidylate kinase" evidence="9">
    <location>
        <begin position="148"/>
        <end position="361"/>
    </location>
</feature>
<dbReference type="EC" id="2.7.4.25" evidence="8"/>
<dbReference type="EMBL" id="CAADFU010000075">
    <property type="protein sequence ID" value="VFK46530.1"/>
    <property type="molecule type" value="Genomic_DNA"/>
</dbReference>
<dbReference type="InterPro" id="IPR003136">
    <property type="entry name" value="Cytidylate_kin"/>
</dbReference>
<dbReference type="GO" id="GO:0036431">
    <property type="term" value="F:dCMP kinase activity"/>
    <property type="evidence" value="ECO:0007669"/>
    <property type="project" value="InterPro"/>
</dbReference>
<dbReference type="EMBL" id="CAADFR010000074">
    <property type="protein sequence ID" value="VFK40808.1"/>
    <property type="molecule type" value="Genomic_DNA"/>
</dbReference>
<accession>A0A450YGY1</accession>
<evidence type="ECO:0000256" key="5">
    <source>
        <dbReference type="ARBA" id="ARBA00022840"/>
    </source>
</evidence>
<dbReference type="AlphaFoldDB" id="A0A450YGY1"/>
<dbReference type="PANTHER" id="PTHR21299">
    <property type="entry name" value="CYTIDYLATE KINASE/PANTOATE-BETA-ALANINE LIGASE"/>
    <property type="match status" value="1"/>
</dbReference>
<evidence type="ECO:0000259" key="9">
    <source>
        <dbReference type="Pfam" id="PF02224"/>
    </source>
</evidence>
<dbReference type="GO" id="GO:0005524">
    <property type="term" value="F:ATP binding"/>
    <property type="evidence" value="ECO:0007669"/>
    <property type="project" value="UniProtKB-UniRule"/>
</dbReference>
<dbReference type="HAMAP" id="MF_00238">
    <property type="entry name" value="Cytidyl_kinase_type1"/>
    <property type="match status" value="1"/>
</dbReference>
<evidence type="ECO:0000313" key="11">
    <source>
        <dbReference type="EMBL" id="VFK46530.1"/>
    </source>
</evidence>
<evidence type="ECO:0000313" key="10">
    <source>
        <dbReference type="EMBL" id="VFK40808.1"/>
    </source>
</evidence>
<dbReference type="SUPFAM" id="SSF52540">
    <property type="entry name" value="P-loop containing nucleoside triphosphate hydrolases"/>
    <property type="match status" value="1"/>
</dbReference>
<dbReference type="CDD" id="cd02020">
    <property type="entry name" value="CMPK"/>
    <property type="match status" value="1"/>
</dbReference>
<evidence type="ECO:0000256" key="4">
    <source>
        <dbReference type="ARBA" id="ARBA00022777"/>
    </source>
</evidence>
<feature type="binding site" evidence="8">
    <location>
        <begin position="152"/>
        <end position="160"/>
    </location>
    <ligand>
        <name>ATP</name>
        <dbReference type="ChEBI" id="CHEBI:30616"/>
    </ligand>
</feature>
<reference evidence="10" key="1">
    <citation type="submission" date="2019-02" db="EMBL/GenBank/DDBJ databases">
        <authorList>
            <person name="Gruber-Vodicka R. H."/>
            <person name="Seah K. B. B."/>
        </authorList>
    </citation>
    <scope>NUCLEOTIDE SEQUENCE</scope>
    <source>
        <strain evidence="11">BECK_S1320</strain>
        <strain evidence="10">BECK_S1321</strain>
    </source>
</reference>
<keyword evidence="8" id="KW-0963">Cytoplasm</keyword>
<keyword evidence="3 8" id="KW-0547">Nucleotide-binding</keyword>
<proteinExistence type="inferred from homology"/>
<dbReference type="Gene3D" id="3.40.50.300">
    <property type="entry name" value="P-loop containing nucleotide triphosphate hydrolases"/>
    <property type="match status" value="1"/>
</dbReference>
<comment type="subcellular location">
    <subcellularLocation>
        <location evidence="8">Cytoplasm</location>
    </subcellularLocation>
</comment>
<organism evidence="10">
    <name type="scientific">Candidatus Kentrum sp. SD</name>
    <dbReference type="NCBI Taxonomy" id="2126332"/>
    <lineage>
        <taxon>Bacteria</taxon>
        <taxon>Pseudomonadati</taxon>
        <taxon>Pseudomonadota</taxon>
        <taxon>Gammaproteobacteria</taxon>
        <taxon>Candidatus Kentrum</taxon>
    </lineage>
</organism>
<sequence length="372" mass="41472">MGFRLFLPPNHARGFPNCKACHFSLRKTLYANDFPSIRFPRNQDFPRSEKRQNHLRVILGRWLLPGLLSVAGVIQCWRRGVLLYNAPKRRHARSLLRKPVSRLFWEGEVRRVWRARRPKAFAFRQGIENSETEISMGQGVVGESVPVITIDGPGGAGKGVVSRSLAARLGWRLLDSGALYRLLALDAVSRGIDLEDEPALSSLGRGLDCGFGPGENEERILLNGREVTREIRSETCGNDASRIASLPGVREALLKRQRNFREPPGLVADGRDMGISVFPDARVKIFLTATPDERARRRYHQLKEQGTDVNLASLLTELSERDKRDRGRLASPLRPAADAVLIDTTGLGIDAVLDRVTRIANEHGERDGGVII</sequence>
<keyword evidence="4 8" id="KW-0418">Kinase</keyword>
<keyword evidence="2 8" id="KW-0808">Transferase</keyword>
<evidence type="ECO:0000256" key="8">
    <source>
        <dbReference type="HAMAP-Rule" id="MF_00238"/>
    </source>
</evidence>
<comment type="catalytic activity">
    <reaction evidence="6 8">
        <text>dCMP + ATP = dCDP + ADP</text>
        <dbReference type="Rhea" id="RHEA:25094"/>
        <dbReference type="ChEBI" id="CHEBI:30616"/>
        <dbReference type="ChEBI" id="CHEBI:57566"/>
        <dbReference type="ChEBI" id="CHEBI:58593"/>
        <dbReference type="ChEBI" id="CHEBI:456216"/>
        <dbReference type="EC" id="2.7.4.25"/>
    </reaction>
</comment>
<dbReference type="GO" id="GO:0005829">
    <property type="term" value="C:cytosol"/>
    <property type="evidence" value="ECO:0007669"/>
    <property type="project" value="TreeGrafter"/>
</dbReference>
<dbReference type="PANTHER" id="PTHR21299:SF2">
    <property type="entry name" value="CYTIDYLATE KINASE"/>
    <property type="match status" value="1"/>
</dbReference>
<evidence type="ECO:0000256" key="7">
    <source>
        <dbReference type="ARBA" id="ARBA00048478"/>
    </source>
</evidence>
<evidence type="ECO:0000256" key="2">
    <source>
        <dbReference type="ARBA" id="ARBA00022679"/>
    </source>
</evidence>
<comment type="similarity">
    <text evidence="1 8">Belongs to the cytidylate kinase family. Type 1 subfamily.</text>
</comment>
<dbReference type="InterPro" id="IPR027417">
    <property type="entry name" value="P-loop_NTPase"/>
</dbReference>
<gene>
    <name evidence="8" type="primary">cmk</name>
    <name evidence="11" type="ORF">BECKSD772E_GA0070983_10757</name>
    <name evidence="10" type="ORF">BECKSD772F_GA0070984_10747</name>
</gene>
<evidence type="ECO:0000256" key="1">
    <source>
        <dbReference type="ARBA" id="ARBA00009427"/>
    </source>
</evidence>
<evidence type="ECO:0000256" key="3">
    <source>
        <dbReference type="ARBA" id="ARBA00022741"/>
    </source>
</evidence>
<dbReference type="GO" id="GO:0015949">
    <property type="term" value="P:nucleobase-containing small molecule interconversion"/>
    <property type="evidence" value="ECO:0007669"/>
    <property type="project" value="TreeGrafter"/>
</dbReference>
<evidence type="ECO:0000256" key="6">
    <source>
        <dbReference type="ARBA" id="ARBA00047615"/>
    </source>
</evidence>
<dbReference type="NCBIfam" id="TIGR00017">
    <property type="entry name" value="cmk"/>
    <property type="match status" value="1"/>
</dbReference>
<keyword evidence="5 8" id="KW-0067">ATP-binding</keyword>